<protein>
    <recommendedName>
        <fullName evidence="3 8">Signal recognition particle 14 kDa protein</fullName>
        <shortName evidence="8">SRP14</shortName>
    </recommendedName>
</protein>
<gene>
    <name evidence="10" type="primary">RvY_08825-1</name>
    <name evidence="10" type="synonym">RvY_08825.1</name>
    <name evidence="10" type="ORF">RvY_08825</name>
</gene>
<comment type="subunit">
    <text evidence="8">Heterodimer with SRP9; binds RNA as heterodimer. Component of a signal recognition particle (SRP) complex that consists of a 7SL RNA molecule of 300 nucleotides and six protein subunits: SRP72, SRP68, SRP54, SRP19, SRP14 and SRP9.</text>
</comment>
<proteinExistence type="inferred from homology"/>
<dbReference type="SUPFAM" id="SSF54762">
    <property type="entry name" value="Signal recognition particle alu RNA binding heterodimer, SRP9/14"/>
    <property type="match status" value="1"/>
</dbReference>
<evidence type="ECO:0000256" key="4">
    <source>
        <dbReference type="ARBA" id="ARBA00022490"/>
    </source>
</evidence>
<keyword evidence="4 8" id="KW-0963">Cytoplasm</keyword>
<dbReference type="InterPro" id="IPR009018">
    <property type="entry name" value="Signal_recog_particle_SRP9/14"/>
</dbReference>
<reference evidence="10 11" key="1">
    <citation type="journal article" date="2016" name="Nat. Commun.">
        <title>Extremotolerant tardigrade genome and improved radiotolerance of human cultured cells by tardigrade-unique protein.</title>
        <authorList>
            <person name="Hashimoto T."/>
            <person name="Horikawa D.D."/>
            <person name="Saito Y."/>
            <person name="Kuwahara H."/>
            <person name="Kozuka-Hata H."/>
            <person name="Shin-I T."/>
            <person name="Minakuchi Y."/>
            <person name="Ohishi K."/>
            <person name="Motoyama A."/>
            <person name="Aizu T."/>
            <person name="Enomoto A."/>
            <person name="Kondo K."/>
            <person name="Tanaka S."/>
            <person name="Hara Y."/>
            <person name="Koshikawa S."/>
            <person name="Sagara H."/>
            <person name="Miura T."/>
            <person name="Yokobori S."/>
            <person name="Miyagawa K."/>
            <person name="Suzuki Y."/>
            <person name="Kubo T."/>
            <person name="Oyama M."/>
            <person name="Kohara Y."/>
            <person name="Fujiyama A."/>
            <person name="Arakawa K."/>
            <person name="Katayama T."/>
            <person name="Toyoda A."/>
            <person name="Kunieda T."/>
        </authorList>
    </citation>
    <scope>NUCLEOTIDE SEQUENCE [LARGE SCALE GENOMIC DNA]</scope>
    <source>
        <strain evidence="10 11">YOKOZUNA-1</strain>
    </source>
</reference>
<evidence type="ECO:0000256" key="3">
    <source>
        <dbReference type="ARBA" id="ARBA00017926"/>
    </source>
</evidence>
<dbReference type="GO" id="GO:0008312">
    <property type="term" value="F:7S RNA binding"/>
    <property type="evidence" value="ECO:0007669"/>
    <property type="project" value="UniProtKB-UniRule"/>
</dbReference>
<dbReference type="OrthoDB" id="19209at2759"/>
<dbReference type="STRING" id="947166.A0A1D1V9G1"/>
<evidence type="ECO:0000313" key="10">
    <source>
        <dbReference type="EMBL" id="GAU97550.1"/>
    </source>
</evidence>
<keyword evidence="7 8" id="KW-0687">Ribonucleoprotein</keyword>
<keyword evidence="11" id="KW-1185">Reference proteome</keyword>
<comment type="subcellular location">
    <subcellularLocation>
        <location evidence="1 8">Cytoplasm</location>
    </subcellularLocation>
</comment>
<feature type="region of interest" description="Disordered" evidence="9">
    <location>
        <begin position="110"/>
        <end position="151"/>
    </location>
</feature>
<organism evidence="10 11">
    <name type="scientific">Ramazzottius varieornatus</name>
    <name type="common">Water bear</name>
    <name type="synonym">Tardigrade</name>
    <dbReference type="NCBI Taxonomy" id="947166"/>
    <lineage>
        <taxon>Eukaryota</taxon>
        <taxon>Metazoa</taxon>
        <taxon>Ecdysozoa</taxon>
        <taxon>Tardigrada</taxon>
        <taxon>Eutardigrada</taxon>
        <taxon>Parachela</taxon>
        <taxon>Hypsibioidea</taxon>
        <taxon>Ramazzottiidae</taxon>
        <taxon>Ramazzottius</taxon>
    </lineage>
</organism>
<dbReference type="PANTHER" id="PTHR12013">
    <property type="entry name" value="SIGNAL RECOGNITION PARTICLE 14 KD PROTEIN"/>
    <property type="match status" value="1"/>
</dbReference>
<evidence type="ECO:0000256" key="8">
    <source>
        <dbReference type="RuleBase" id="RU368100"/>
    </source>
</evidence>
<dbReference type="GO" id="GO:0005786">
    <property type="term" value="C:signal recognition particle, endoplasmic reticulum targeting"/>
    <property type="evidence" value="ECO:0007669"/>
    <property type="project" value="UniProtKB-UniRule"/>
</dbReference>
<evidence type="ECO:0000256" key="2">
    <source>
        <dbReference type="ARBA" id="ARBA00010349"/>
    </source>
</evidence>
<keyword evidence="6 8" id="KW-0733">Signal recognition particle</keyword>
<comment type="caution">
    <text evidence="10">The sequence shown here is derived from an EMBL/GenBank/DDBJ whole genome shotgun (WGS) entry which is preliminary data.</text>
</comment>
<comment type="function">
    <text evidence="8">Component of the signal recognition particle (SRP) complex, a ribonucleoprotein complex that mediates the cotranslational targeting of secretory and membrane proteins to the endoplasmic reticulum (ER). SRP9 together with SRP14 and the Alu portion of the SRP RNA, constitutes the elongation arrest domain of SRP. The complex of SRP9 and SRP14 is required for SRP RNA binding.</text>
</comment>
<dbReference type="Gene3D" id="3.30.720.10">
    <property type="entry name" value="Signal recognition particle alu RNA binding heterodimer, srp9/1"/>
    <property type="match status" value="1"/>
</dbReference>
<dbReference type="InterPro" id="IPR003210">
    <property type="entry name" value="Signal_recog_particle_SRP14"/>
</dbReference>
<comment type="similarity">
    <text evidence="2 8">Belongs to the SRP14 family.</text>
</comment>
<evidence type="ECO:0000256" key="9">
    <source>
        <dbReference type="SAM" id="MobiDB-lite"/>
    </source>
</evidence>
<dbReference type="Proteomes" id="UP000186922">
    <property type="component" value="Unassembled WGS sequence"/>
</dbReference>
<dbReference type="GO" id="GO:0030942">
    <property type="term" value="F:endoplasmic reticulum signal peptide binding"/>
    <property type="evidence" value="ECO:0007669"/>
    <property type="project" value="UniProtKB-UniRule"/>
</dbReference>
<evidence type="ECO:0000256" key="5">
    <source>
        <dbReference type="ARBA" id="ARBA00022884"/>
    </source>
</evidence>
<evidence type="ECO:0000256" key="1">
    <source>
        <dbReference type="ARBA" id="ARBA00004496"/>
    </source>
</evidence>
<evidence type="ECO:0000256" key="6">
    <source>
        <dbReference type="ARBA" id="ARBA00023135"/>
    </source>
</evidence>
<dbReference type="AlphaFoldDB" id="A0A1D1V9G1"/>
<keyword evidence="5 8" id="KW-0694">RNA-binding</keyword>
<sequence length="151" mass="16627">MVLLESEKFLTELEKCYTASKAKKKGSLFLTMKRFDGRDKPVPRQTIKADLPQPEEYQCLVRVVYGKRKLTCRISSQEINKFQMAFSALMRSGMSNLGKASAQTVFFTQTKESTTSQSSKSTSTSAKVSSAAGGSTASPKKSPKPVTKKKP</sequence>
<dbReference type="EMBL" id="BDGG01000004">
    <property type="protein sequence ID" value="GAU97550.1"/>
    <property type="molecule type" value="Genomic_DNA"/>
</dbReference>
<dbReference type="GO" id="GO:0006614">
    <property type="term" value="P:SRP-dependent cotranslational protein targeting to membrane"/>
    <property type="evidence" value="ECO:0007669"/>
    <property type="project" value="UniProtKB-UniRule"/>
</dbReference>
<accession>A0A1D1V9G1</accession>
<evidence type="ECO:0000313" key="11">
    <source>
        <dbReference type="Proteomes" id="UP000186922"/>
    </source>
</evidence>
<name>A0A1D1V9G1_RAMVA</name>
<evidence type="ECO:0000256" key="7">
    <source>
        <dbReference type="ARBA" id="ARBA00023274"/>
    </source>
</evidence>
<feature type="compositionally biased region" description="Low complexity" evidence="9">
    <location>
        <begin position="110"/>
        <end position="140"/>
    </location>
</feature>
<dbReference type="Pfam" id="PF02290">
    <property type="entry name" value="SRP14"/>
    <property type="match status" value="1"/>
</dbReference>
<feature type="compositionally biased region" description="Basic residues" evidence="9">
    <location>
        <begin position="141"/>
        <end position="151"/>
    </location>
</feature>